<dbReference type="PANTHER" id="PTHR12133">
    <property type="entry name" value="TRNA (ADENINE(58)-N(1))-METHYLTRANSFERASE"/>
    <property type="match status" value="1"/>
</dbReference>
<dbReference type="GO" id="GO:0005634">
    <property type="term" value="C:nucleus"/>
    <property type="evidence" value="ECO:0007669"/>
    <property type="project" value="UniProtKB-SubCell"/>
</dbReference>
<evidence type="ECO:0000256" key="10">
    <source>
        <dbReference type="PIRSR" id="PIRSR017269-1"/>
    </source>
</evidence>
<dbReference type="Pfam" id="PF08704">
    <property type="entry name" value="GCD14"/>
    <property type="match status" value="1"/>
</dbReference>
<dbReference type="GO" id="GO:0160107">
    <property type="term" value="F:tRNA (adenine(58)-N1)-methyltransferase activity"/>
    <property type="evidence" value="ECO:0007669"/>
    <property type="project" value="UniProtKB-EC"/>
</dbReference>
<evidence type="ECO:0000256" key="5">
    <source>
        <dbReference type="ARBA" id="ARBA00022679"/>
    </source>
</evidence>
<comment type="catalytic activity">
    <reaction evidence="9">
        <text>adenosine(58) in tRNA + S-adenosyl-L-methionine = N(1)-methyladenosine(58) in tRNA + S-adenosyl-L-homocysteine + H(+)</text>
        <dbReference type="Rhea" id="RHEA:43152"/>
        <dbReference type="Rhea" id="RHEA-COMP:10365"/>
        <dbReference type="Rhea" id="RHEA-COMP:10366"/>
        <dbReference type="ChEBI" id="CHEBI:15378"/>
        <dbReference type="ChEBI" id="CHEBI:57856"/>
        <dbReference type="ChEBI" id="CHEBI:59789"/>
        <dbReference type="ChEBI" id="CHEBI:74411"/>
        <dbReference type="ChEBI" id="CHEBI:74491"/>
        <dbReference type="EC" id="2.1.1.220"/>
    </reaction>
</comment>
<dbReference type="Gene3D" id="3.40.50.150">
    <property type="entry name" value="Vaccinia Virus protein VP39"/>
    <property type="match status" value="1"/>
</dbReference>
<dbReference type="FunFam" id="3.40.50.150:FF:000247">
    <property type="entry name" value="tRNA (adenine(58)-N(1))-methyltransferase catalytic subunit TRM61"/>
    <property type="match status" value="1"/>
</dbReference>
<accession>A0A1Y2E8V6</accession>
<evidence type="ECO:0000256" key="4">
    <source>
        <dbReference type="ARBA" id="ARBA00022603"/>
    </source>
</evidence>
<keyword evidence="5 9" id="KW-0808">Transferase</keyword>
<dbReference type="EMBL" id="MCOG01000047">
    <property type="protein sequence ID" value="ORY67969.1"/>
    <property type="molecule type" value="Genomic_DNA"/>
</dbReference>
<dbReference type="GO" id="GO:0030488">
    <property type="term" value="P:tRNA methylation"/>
    <property type="evidence" value="ECO:0007669"/>
    <property type="project" value="InterPro"/>
</dbReference>
<dbReference type="InterPro" id="IPR014816">
    <property type="entry name" value="tRNA_MeTrfase_Gcd14"/>
</dbReference>
<evidence type="ECO:0000259" key="11">
    <source>
        <dbReference type="Pfam" id="PF08704"/>
    </source>
</evidence>
<keyword evidence="8 9" id="KW-0539">Nucleus</keyword>
<keyword evidence="7 9" id="KW-0819">tRNA processing</keyword>
<dbReference type="InterPro" id="IPR029063">
    <property type="entry name" value="SAM-dependent_MTases_sf"/>
</dbReference>
<keyword evidence="4 9" id="KW-0489">Methyltransferase</keyword>
<keyword evidence="13" id="KW-1185">Reference proteome</keyword>
<keyword evidence="6 9" id="KW-0949">S-adenosyl-L-methionine</keyword>
<organism evidence="12 13">
    <name type="scientific">Neocallimastix californiae</name>
    <dbReference type="NCBI Taxonomy" id="1754190"/>
    <lineage>
        <taxon>Eukaryota</taxon>
        <taxon>Fungi</taxon>
        <taxon>Fungi incertae sedis</taxon>
        <taxon>Chytridiomycota</taxon>
        <taxon>Chytridiomycota incertae sedis</taxon>
        <taxon>Neocallimastigomycetes</taxon>
        <taxon>Neocallimastigales</taxon>
        <taxon>Neocallimastigaceae</taxon>
        <taxon>Neocallimastix</taxon>
    </lineage>
</organism>
<comment type="similarity">
    <text evidence="9">Belongs to the class I-like SAM-binding methyltransferase superfamily. TRM61 family.</text>
</comment>
<feature type="domain" description="tRNA (adenine(58)-N(1))-methyltransferase catalytic subunit TRM61 C-terminal" evidence="11">
    <location>
        <begin position="80"/>
        <end position="318"/>
    </location>
</feature>
<feature type="binding site" evidence="10">
    <location>
        <position position="179"/>
    </location>
    <ligand>
        <name>S-adenosyl-L-methionine</name>
        <dbReference type="ChEBI" id="CHEBI:59789"/>
    </ligand>
</feature>
<dbReference type="GO" id="GO:0031515">
    <property type="term" value="C:tRNA (m1A) methyltransferase complex"/>
    <property type="evidence" value="ECO:0007669"/>
    <property type="project" value="UniProtKB-UniRule"/>
</dbReference>
<feature type="binding site" evidence="10">
    <location>
        <position position="151"/>
    </location>
    <ligand>
        <name>S-adenosyl-L-methionine</name>
        <dbReference type="ChEBI" id="CHEBI:59789"/>
    </ligand>
</feature>
<evidence type="ECO:0000256" key="3">
    <source>
        <dbReference type="ARBA" id="ARBA00015963"/>
    </source>
</evidence>
<evidence type="ECO:0000256" key="7">
    <source>
        <dbReference type="ARBA" id="ARBA00022694"/>
    </source>
</evidence>
<dbReference type="PANTHER" id="PTHR12133:SF2">
    <property type="entry name" value="TRNA (ADENINE(58)-N(1))-METHYLTRANSFERASE CATALYTIC SUBUNIT TRMT61A"/>
    <property type="match status" value="1"/>
</dbReference>
<dbReference type="OrthoDB" id="1925287at2759"/>
<dbReference type="Gene3D" id="3.10.330.20">
    <property type="match status" value="1"/>
</dbReference>
<dbReference type="EC" id="2.1.1.220" evidence="2 9"/>
<dbReference type="AlphaFoldDB" id="A0A1Y2E8V6"/>
<dbReference type="Proteomes" id="UP000193920">
    <property type="component" value="Unassembled WGS sequence"/>
</dbReference>
<feature type="binding site" evidence="10">
    <location>
        <position position="196"/>
    </location>
    <ligand>
        <name>S-adenosyl-L-methionine</name>
        <dbReference type="ChEBI" id="CHEBI:59789"/>
    </ligand>
</feature>
<gene>
    <name evidence="12" type="ORF">LY90DRAFT_405846</name>
</gene>
<sequence length="326" mass="37111">MSNAEVLNTQNERSTLFKYYSKDNIIKYGDIVIAYVTPQSMASFKLEKGGIYNNRCGSYKHDDIVGKKWGTKIATHTGRGFIYILHPTPELWTNVLPHRTQILYLPDISFISMNLNLKPGDNVIETGTGSGSFSHSIARSIFPTGHLYTFEFHEERSKRVRQEFIEHGLDDIITIQCRDASTGFGLKDCIDAVFLDLPAPWDAIPHTIECFKPNKIGKICCFSPCIEQVQRSCASLHKNKFINIRMFEVLTKPYEVRTFSYKPIPEVKINTDEQNKMDIVEPSETTAVELEPSKVFNLTVSRAATTVRGHTSYLTFADYPKFNDLM</sequence>
<evidence type="ECO:0000256" key="8">
    <source>
        <dbReference type="ARBA" id="ARBA00023242"/>
    </source>
</evidence>
<comment type="caution">
    <text evidence="12">The sequence shown here is derived from an EMBL/GenBank/DDBJ whole genome shotgun (WGS) entry which is preliminary data.</text>
</comment>
<evidence type="ECO:0000256" key="2">
    <source>
        <dbReference type="ARBA" id="ARBA00012796"/>
    </source>
</evidence>
<dbReference type="InterPro" id="IPR049470">
    <property type="entry name" value="TRM61_C"/>
</dbReference>
<evidence type="ECO:0000256" key="6">
    <source>
        <dbReference type="ARBA" id="ARBA00022691"/>
    </source>
</evidence>
<dbReference type="SUPFAM" id="SSF53335">
    <property type="entry name" value="S-adenosyl-L-methionine-dependent methyltransferases"/>
    <property type="match status" value="1"/>
</dbReference>
<comment type="subcellular location">
    <subcellularLocation>
        <location evidence="1 9">Nucleus</location>
    </subcellularLocation>
</comment>
<evidence type="ECO:0000256" key="9">
    <source>
        <dbReference type="PIRNR" id="PIRNR017269"/>
    </source>
</evidence>
<dbReference type="STRING" id="1754190.A0A1Y2E8V6"/>
<name>A0A1Y2E8V6_9FUNG</name>
<protein>
    <recommendedName>
        <fullName evidence="3 9">tRNA (adenine(58)-N(1))-methyltransferase catalytic subunit TRM61</fullName>
        <ecNumber evidence="2 9">2.1.1.220</ecNumber>
    </recommendedName>
</protein>
<proteinExistence type="inferred from homology"/>
<evidence type="ECO:0000313" key="12">
    <source>
        <dbReference type="EMBL" id="ORY67969.1"/>
    </source>
</evidence>
<dbReference type="PROSITE" id="PS51620">
    <property type="entry name" value="SAM_TRM61"/>
    <property type="match status" value="1"/>
</dbReference>
<evidence type="ECO:0000256" key="1">
    <source>
        <dbReference type="ARBA" id="ARBA00004123"/>
    </source>
</evidence>
<dbReference type="PIRSF" id="PIRSF017269">
    <property type="entry name" value="GCD14"/>
    <property type="match status" value="1"/>
</dbReference>
<reference evidence="12 13" key="1">
    <citation type="submission" date="2016-08" db="EMBL/GenBank/DDBJ databases">
        <title>A Parts List for Fungal Cellulosomes Revealed by Comparative Genomics.</title>
        <authorList>
            <consortium name="DOE Joint Genome Institute"/>
            <person name="Haitjema C.H."/>
            <person name="Gilmore S.P."/>
            <person name="Henske J.K."/>
            <person name="Solomon K.V."/>
            <person name="De Groot R."/>
            <person name="Kuo A."/>
            <person name="Mondo S.J."/>
            <person name="Salamov A.A."/>
            <person name="Labutti K."/>
            <person name="Zhao Z."/>
            <person name="Chiniquy J."/>
            <person name="Barry K."/>
            <person name="Brewer H.M."/>
            <person name="Purvine S.O."/>
            <person name="Wright A.T."/>
            <person name="Boxma B."/>
            <person name="Van Alen T."/>
            <person name="Hackstein J.H."/>
            <person name="Baker S.E."/>
            <person name="Grigoriev I.V."/>
            <person name="O'Malley M.A."/>
        </authorList>
    </citation>
    <scope>NUCLEOTIDE SEQUENCE [LARGE SCALE GENOMIC DNA]</scope>
    <source>
        <strain evidence="12 13">G1</strain>
    </source>
</reference>
<evidence type="ECO:0000313" key="13">
    <source>
        <dbReference type="Proteomes" id="UP000193920"/>
    </source>
</evidence>
<comment type="function">
    <text evidence="9">Catalytic subunit of tRNA (adenine-N(1)-)-methyltransferase, which catalyzes the formation of N(1)-methyladenine at position 58 (m1A58) in initiator methionyl-tRNA.</text>
</comment>